<evidence type="ECO:0000313" key="3">
    <source>
        <dbReference type="Proteomes" id="UP000324222"/>
    </source>
</evidence>
<sequence length="93" mass="10504">MNKIIDTQVAPQDSQHPLDQLTRSSQVLIGAHFLGYGYYDLSRKPTKGGNALFMGTRGTGGGRREERRDEEEQEEEEEEEEEGQQYQVAQDGS</sequence>
<feature type="compositionally biased region" description="Acidic residues" evidence="1">
    <location>
        <begin position="68"/>
        <end position="83"/>
    </location>
</feature>
<gene>
    <name evidence="2" type="ORF">E2C01_001734</name>
</gene>
<protein>
    <submittedName>
        <fullName evidence="2">Uncharacterized protein</fullName>
    </submittedName>
</protein>
<dbReference type="EMBL" id="VSRR010000056">
    <property type="protein sequence ID" value="MPC09131.1"/>
    <property type="molecule type" value="Genomic_DNA"/>
</dbReference>
<keyword evidence="3" id="KW-1185">Reference proteome</keyword>
<reference evidence="2 3" key="1">
    <citation type="submission" date="2019-05" db="EMBL/GenBank/DDBJ databases">
        <title>Another draft genome of Portunus trituberculatus and its Hox gene families provides insights of decapod evolution.</title>
        <authorList>
            <person name="Jeong J.-H."/>
            <person name="Song I."/>
            <person name="Kim S."/>
            <person name="Choi T."/>
            <person name="Kim D."/>
            <person name="Ryu S."/>
            <person name="Kim W."/>
        </authorList>
    </citation>
    <scope>NUCLEOTIDE SEQUENCE [LARGE SCALE GENOMIC DNA]</scope>
    <source>
        <tissue evidence="2">Muscle</tissue>
    </source>
</reference>
<accession>A0A5B7CK05</accession>
<dbReference type="AlphaFoldDB" id="A0A5B7CK05"/>
<organism evidence="2 3">
    <name type="scientific">Portunus trituberculatus</name>
    <name type="common">Swimming crab</name>
    <name type="synonym">Neptunus trituberculatus</name>
    <dbReference type="NCBI Taxonomy" id="210409"/>
    <lineage>
        <taxon>Eukaryota</taxon>
        <taxon>Metazoa</taxon>
        <taxon>Ecdysozoa</taxon>
        <taxon>Arthropoda</taxon>
        <taxon>Crustacea</taxon>
        <taxon>Multicrustacea</taxon>
        <taxon>Malacostraca</taxon>
        <taxon>Eumalacostraca</taxon>
        <taxon>Eucarida</taxon>
        <taxon>Decapoda</taxon>
        <taxon>Pleocyemata</taxon>
        <taxon>Brachyura</taxon>
        <taxon>Eubrachyura</taxon>
        <taxon>Portunoidea</taxon>
        <taxon>Portunidae</taxon>
        <taxon>Portuninae</taxon>
        <taxon>Portunus</taxon>
    </lineage>
</organism>
<dbReference type="Proteomes" id="UP000324222">
    <property type="component" value="Unassembled WGS sequence"/>
</dbReference>
<name>A0A5B7CK05_PORTR</name>
<proteinExistence type="predicted"/>
<feature type="region of interest" description="Disordered" evidence="1">
    <location>
        <begin position="44"/>
        <end position="93"/>
    </location>
</feature>
<evidence type="ECO:0000256" key="1">
    <source>
        <dbReference type="SAM" id="MobiDB-lite"/>
    </source>
</evidence>
<evidence type="ECO:0000313" key="2">
    <source>
        <dbReference type="EMBL" id="MPC09131.1"/>
    </source>
</evidence>
<comment type="caution">
    <text evidence="2">The sequence shown here is derived from an EMBL/GenBank/DDBJ whole genome shotgun (WGS) entry which is preliminary data.</text>
</comment>